<dbReference type="Proteomes" id="UP000234384">
    <property type="component" value="Unassembled WGS sequence"/>
</dbReference>
<dbReference type="PANTHER" id="PTHR11364">
    <property type="entry name" value="THIOSULFATE SULFERTANSFERASE"/>
    <property type="match status" value="1"/>
</dbReference>
<dbReference type="SMART" id="SM00450">
    <property type="entry name" value="RHOD"/>
    <property type="match status" value="2"/>
</dbReference>
<dbReference type="InterPro" id="IPR045078">
    <property type="entry name" value="TST/MPST-like"/>
</dbReference>
<organism evidence="4 5">
    <name type="scientific">Falseniella ignava</name>
    <dbReference type="NCBI Taxonomy" id="137730"/>
    <lineage>
        <taxon>Bacteria</taxon>
        <taxon>Bacillati</taxon>
        <taxon>Bacillota</taxon>
        <taxon>Bacilli</taxon>
        <taxon>Lactobacillales</taxon>
        <taxon>Aerococcaceae</taxon>
        <taxon>Falseniella</taxon>
    </lineage>
</organism>
<accession>A0A2I1K4I7</accession>
<dbReference type="SUPFAM" id="SSF52821">
    <property type="entry name" value="Rhodanese/Cell cycle control phosphatase"/>
    <property type="match status" value="2"/>
</dbReference>
<dbReference type="InterPro" id="IPR001307">
    <property type="entry name" value="Thiosulphate_STrfase_CS"/>
</dbReference>
<dbReference type="InterPro" id="IPR001763">
    <property type="entry name" value="Rhodanese-like_dom"/>
</dbReference>
<feature type="domain" description="Rhodanese" evidence="3">
    <location>
        <begin position="191"/>
        <end position="287"/>
    </location>
</feature>
<evidence type="ECO:0000313" key="5">
    <source>
        <dbReference type="Proteomes" id="UP000234384"/>
    </source>
</evidence>
<evidence type="ECO:0000313" key="4">
    <source>
        <dbReference type="EMBL" id="PKY90475.1"/>
    </source>
</evidence>
<reference evidence="4 5" key="1">
    <citation type="submission" date="2017-12" db="EMBL/GenBank/DDBJ databases">
        <title>Phylogenetic diversity of female urinary microbiome.</title>
        <authorList>
            <person name="Thomas-White K."/>
            <person name="Wolfe A.J."/>
        </authorList>
    </citation>
    <scope>NUCLEOTIDE SEQUENCE [LARGE SCALE GENOMIC DNA]</scope>
    <source>
        <strain evidence="4 5">UMB0898</strain>
    </source>
</reference>
<dbReference type="GO" id="GO:0004792">
    <property type="term" value="F:thiosulfate-cyanide sulfurtransferase activity"/>
    <property type="evidence" value="ECO:0007669"/>
    <property type="project" value="InterPro"/>
</dbReference>
<evidence type="ECO:0000259" key="3">
    <source>
        <dbReference type="PROSITE" id="PS50206"/>
    </source>
</evidence>
<dbReference type="Gene3D" id="3.40.250.10">
    <property type="entry name" value="Rhodanese-like domain"/>
    <property type="match status" value="2"/>
</dbReference>
<evidence type="ECO:0000256" key="2">
    <source>
        <dbReference type="ARBA" id="ARBA00022737"/>
    </source>
</evidence>
<dbReference type="PANTHER" id="PTHR11364:SF27">
    <property type="entry name" value="SULFURTRANSFERASE"/>
    <property type="match status" value="1"/>
</dbReference>
<dbReference type="RefSeq" id="WP_101953715.1">
    <property type="nucleotide sequence ID" value="NZ_PKHE01000002.1"/>
</dbReference>
<sequence>MDEKKRWQKENARHYITSERLAQQLHNGLEIQVVEVYDPVQPGPNGRSRADYLAGHIPGASLFDFTQFGPRPEYLPKIEVLQEVFEQQGIRYDQPVVFYGSSSVPGMHMAAKTAFVAYLLGMDEIYILDGGYQDWLDGGYDVESDEVAVTSVPWENPPETRQVAIVQTPEAYQAIRQKEPERLAVSFRSLKEYQGQSEQAAGEIKGAVYAGDESLFTESYHIQHPENFEDRWQEEGIRPDRPLVIHCGSGFRASTGFFLLKELGYEDVILFDGSWAKYYPAHLHSPDQHPIKNG</sequence>
<dbReference type="OrthoDB" id="9770030at2"/>
<dbReference type="InterPro" id="IPR036873">
    <property type="entry name" value="Rhodanese-like_dom_sf"/>
</dbReference>
<protein>
    <recommendedName>
        <fullName evidence="3">Rhodanese domain-containing protein</fullName>
    </recommendedName>
</protein>
<keyword evidence="2" id="KW-0677">Repeat</keyword>
<dbReference type="Pfam" id="PF00581">
    <property type="entry name" value="Rhodanese"/>
    <property type="match status" value="2"/>
</dbReference>
<dbReference type="EMBL" id="PKHE01000002">
    <property type="protein sequence ID" value="PKY90475.1"/>
    <property type="molecule type" value="Genomic_DNA"/>
</dbReference>
<dbReference type="PROSITE" id="PS00380">
    <property type="entry name" value="RHODANESE_1"/>
    <property type="match status" value="1"/>
</dbReference>
<proteinExistence type="predicted"/>
<name>A0A2I1K4I7_9LACT</name>
<dbReference type="AlphaFoldDB" id="A0A2I1K4I7"/>
<comment type="caution">
    <text evidence="4">The sequence shown here is derived from an EMBL/GenBank/DDBJ whole genome shotgun (WGS) entry which is preliminary data.</text>
</comment>
<gene>
    <name evidence="4" type="ORF">CYJ57_01015</name>
</gene>
<keyword evidence="1" id="KW-0808">Transferase</keyword>
<feature type="domain" description="Rhodanese" evidence="3">
    <location>
        <begin position="47"/>
        <end position="144"/>
    </location>
</feature>
<dbReference type="PROSITE" id="PS50206">
    <property type="entry name" value="RHODANESE_3"/>
    <property type="match status" value="2"/>
</dbReference>
<evidence type="ECO:0000256" key="1">
    <source>
        <dbReference type="ARBA" id="ARBA00022679"/>
    </source>
</evidence>